<gene>
    <name evidence="1" type="ORF">K3G42_014101</name>
</gene>
<comment type="caution">
    <text evidence="1">The sequence shown here is derived from an EMBL/GenBank/DDBJ whole genome shotgun (WGS) entry which is preliminary data.</text>
</comment>
<name>A0ACB8G123_9SAUR</name>
<accession>A0ACB8G123</accession>
<dbReference type="EMBL" id="CM037615">
    <property type="protein sequence ID" value="KAH8013224.1"/>
    <property type="molecule type" value="Genomic_DNA"/>
</dbReference>
<keyword evidence="2" id="KW-1185">Reference proteome</keyword>
<organism evidence="1 2">
    <name type="scientific">Sphaerodactylus townsendi</name>
    <dbReference type="NCBI Taxonomy" id="933632"/>
    <lineage>
        <taxon>Eukaryota</taxon>
        <taxon>Metazoa</taxon>
        <taxon>Chordata</taxon>
        <taxon>Craniata</taxon>
        <taxon>Vertebrata</taxon>
        <taxon>Euteleostomi</taxon>
        <taxon>Lepidosauria</taxon>
        <taxon>Squamata</taxon>
        <taxon>Bifurcata</taxon>
        <taxon>Gekkota</taxon>
        <taxon>Sphaerodactylidae</taxon>
        <taxon>Sphaerodactylus</taxon>
    </lineage>
</organism>
<evidence type="ECO:0000313" key="2">
    <source>
        <dbReference type="Proteomes" id="UP000827872"/>
    </source>
</evidence>
<sequence length="250" mass="27639">MADRAQTFSPPPETFHRSSAERTQAATRQGEKAPNKTQEDAREKVAAATAVAAAAPKTKKKTRAKKGAAPPSQQRLLAPGNQLCHDSGPYRADEGARLQGGTSKEFTAIAEEDLPLPAGADAGSRQDRGVGGREAPYFTSDAISYYKIFSDKNGYKHIHYVKDSVKNAVPITSGPWEAIYIYRVTDDAIFYSSNEFEGYPGRRNIYKINLQTDPPVKQCITCNLRKERCQYYGAKFSYNANYYALLCYGK</sequence>
<dbReference type="Proteomes" id="UP000827872">
    <property type="component" value="Linkage Group LG02"/>
</dbReference>
<proteinExistence type="predicted"/>
<evidence type="ECO:0000313" key="1">
    <source>
        <dbReference type="EMBL" id="KAH8013224.1"/>
    </source>
</evidence>
<reference evidence="1" key="1">
    <citation type="submission" date="2021-08" db="EMBL/GenBank/DDBJ databases">
        <title>The first chromosome-level gecko genome reveals the dynamic sex chromosomes of Neotropical dwarf geckos (Sphaerodactylidae: Sphaerodactylus).</title>
        <authorList>
            <person name="Pinto B.J."/>
            <person name="Keating S.E."/>
            <person name="Gamble T."/>
        </authorList>
    </citation>
    <scope>NUCLEOTIDE SEQUENCE</scope>
    <source>
        <strain evidence="1">TG3544</strain>
    </source>
</reference>
<protein>
    <submittedName>
        <fullName evidence="1">Uncharacterized protein</fullName>
    </submittedName>
</protein>